<evidence type="ECO:0000313" key="8">
    <source>
        <dbReference type="EMBL" id="KAJ0976744.1"/>
    </source>
</evidence>
<dbReference type="InterPro" id="IPR037794">
    <property type="entry name" value="TAF12"/>
</dbReference>
<feature type="compositionally biased region" description="Polar residues" evidence="6">
    <location>
        <begin position="201"/>
        <end position="216"/>
    </location>
</feature>
<organism evidence="8 9">
    <name type="scientific">Dioscorea zingiberensis</name>
    <dbReference type="NCBI Taxonomy" id="325984"/>
    <lineage>
        <taxon>Eukaryota</taxon>
        <taxon>Viridiplantae</taxon>
        <taxon>Streptophyta</taxon>
        <taxon>Embryophyta</taxon>
        <taxon>Tracheophyta</taxon>
        <taxon>Spermatophyta</taxon>
        <taxon>Magnoliopsida</taxon>
        <taxon>Liliopsida</taxon>
        <taxon>Dioscoreales</taxon>
        <taxon>Dioscoreaceae</taxon>
        <taxon>Dioscorea</taxon>
    </lineage>
</organism>
<keyword evidence="4" id="KW-0804">Transcription</keyword>
<sequence>MDGDEKPAAASAPPPVEPPPPPPSTAPPVSTATPPQISASSAPSTTEIPPASTISSSAAPIPPQSQQSQQATPRPPIAASRPQGPFPHFSSHIPATSSAATPSAPIQRGGMAIGVPAHHPRPHQPGQTFFSPSTTFTQPFSSLHRPDQSPMSTAQARQPVPGIQTIGMIGSISSGSQMRLSGVAGQHQQRLGQPAAKSVSPAANQSLSTQKFQTHGLSRPSMAPSSTPTSGAQTPQTLEQQWMAAQGKQLQASPSSSYRPQLKQQVPQQRPHLSQQHQHSLQSTLLQQQQQQQQKNLPLHLQQMQSQQAALPNQSQEHNQQYLPSRNQPMLPPQQAARAQLSVQQKSNIPASLQSAAVQTGAISSVFATDAESGNQILSKRSIRDLVTQIDPSGNNQILSKRSIRDLVTQIDPSEKLDPEVEDILVEIAEDFIESITTFGCSLAKHRKSTTLEAKDILLHVERNWNMTLPGFSGDEIKCYKKPFTNDIHKERLAVIKKSMVGSERDSGNTKNPASAQAAANSKSHAAKPPPIHSPKT</sequence>
<feature type="compositionally biased region" description="Low complexity" evidence="6">
    <location>
        <begin position="27"/>
        <end position="72"/>
    </location>
</feature>
<feature type="compositionally biased region" description="Low complexity" evidence="6">
    <location>
        <begin position="509"/>
        <end position="524"/>
    </location>
</feature>
<evidence type="ECO:0000259" key="7">
    <source>
        <dbReference type="Pfam" id="PF03847"/>
    </source>
</evidence>
<feature type="region of interest" description="Disordered" evidence="6">
    <location>
        <begin position="499"/>
        <end position="537"/>
    </location>
</feature>
<evidence type="ECO:0000256" key="6">
    <source>
        <dbReference type="SAM" id="MobiDB-lite"/>
    </source>
</evidence>
<feature type="region of interest" description="Disordered" evidence="6">
    <location>
        <begin position="1"/>
        <end position="161"/>
    </location>
</feature>
<dbReference type="GO" id="GO:0051123">
    <property type="term" value="P:RNA polymerase II preinitiation complex assembly"/>
    <property type="evidence" value="ECO:0007669"/>
    <property type="project" value="TreeGrafter"/>
</dbReference>
<feature type="compositionally biased region" description="Polar residues" evidence="6">
    <location>
        <begin position="304"/>
        <end position="328"/>
    </location>
</feature>
<evidence type="ECO:0000256" key="5">
    <source>
        <dbReference type="ARBA" id="ARBA00023242"/>
    </source>
</evidence>
<dbReference type="PANTHER" id="PTHR12264:SF21">
    <property type="entry name" value="TRANSCRIPTION INITIATION FACTOR TFIID SUBUNIT 12"/>
    <property type="match status" value="1"/>
</dbReference>
<comment type="subcellular location">
    <subcellularLocation>
        <location evidence="1">Nucleus</location>
    </subcellularLocation>
</comment>
<feature type="compositionally biased region" description="Low complexity" evidence="6">
    <location>
        <begin position="127"/>
        <end position="142"/>
    </location>
</feature>
<keyword evidence="5" id="KW-0539">Nucleus</keyword>
<reference evidence="8" key="2">
    <citation type="journal article" date="2022" name="Hortic Res">
        <title>The genome of Dioscorea zingiberensis sheds light on the biosynthesis, origin and evolution of the medicinally important diosgenin saponins.</title>
        <authorList>
            <person name="Li Y."/>
            <person name="Tan C."/>
            <person name="Li Z."/>
            <person name="Guo J."/>
            <person name="Li S."/>
            <person name="Chen X."/>
            <person name="Wang C."/>
            <person name="Dai X."/>
            <person name="Yang H."/>
            <person name="Song W."/>
            <person name="Hou L."/>
            <person name="Xu J."/>
            <person name="Tong Z."/>
            <person name="Xu A."/>
            <person name="Yuan X."/>
            <person name="Wang W."/>
            <person name="Yang Q."/>
            <person name="Chen L."/>
            <person name="Sun Z."/>
            <person name="Wang K."/>
            <person name="Pan B."/>
            <person name="Chen J."/>
            <person name="Bao Y."/>
            <person name="Liu F."/>
            <person name="Qi X."/>
            <person name="Gang D.R."/>
            <person name="Wen J."/>
            <person name="Li J."/>
        </authorList>
    </citation>
    <scope>NUCLEOTIDE SEQUENCE</scope>
    <source>
        <strain evidence="8">Dzin_1.0</strain>
    </source>
</reference>
<dbReference type="OrthoDB" id="2193432at2759"/>
<comment type="caution">
    <text evidence="8">The sequence shown here is derived from an EMBL/GenBank/DDBJ whole genome shotgun (WGS) entry which is preliminary data.</text>
</comment>
<evidence type="ECO:0000313" key="9">
    <source>
        <dbReference type="Proteomes" id="UP001085076"/>
    </source>
</evidence>
<dbReference type="GO" id="GO:0017025">
    <property type="term" value="F:TBP-class protein binding"/>
    <property type="evidence" value="ECO:0007669"/>
    <property type="project" value="TreeGrafter"/>
</dbReference>
<protein>
    <recommendedName>
        <fullName evidence="7">Transcription initiation factor TFIID subunit 12 domain-containing protein</fullName>
    </recommendedName>
</protein>
<dbReference type="SUPFAM" id="SSF47113">
    <property type="entry name" value="Histone-fold"/>
    <property type="match status" value="1"/>
</dbReference>
<accession>A0A9D5HHK6</accession>
<dbReference type="FunFam" id="1.10.20.10:FF:000011">
    <property type="entry name" value="Transcription initiation factor TFIID subunit 12"/>
    <property type="match status" value="1"/>
</dbReference>
<feature type="compositionally biased region" description="Pro residues" evidence="6">
    <location>
        <begin position="12"/>
        <end position="26"/>
    </location>
</feature>
<comment type="similarity">
    <text evidence="2">Belongs to the TAF12 family.</text>
</comment>
<feature type="compositionally biased region" description="Low complexity" evidence="6">
    <location>
        <begin position="94"/>
        <end position="105"/>
    </location>
</feature>
<evidence type="ECO:0000256" key="4">
    <source>
        <dbReference type="ARBA" id="ARBA00023163"/>
    </source>
</evidence>
<feature type="compositionally biased region" description="Low complexity" evidence="6">
    <location>
        <begin position="267"/>
        <end position="303"/>
    </location>
</feature>
<dbReference type="EMBL" id="JAGGNH010000003">
    <property type="protein sequence ID" value="KAJ0976744.1"/>
    <property type="molecule type" value="Genomic_DNA"/>
</dbReference>
<feature type="compositionally biased region" description="Polar residues" evidence="6">
    <location>
        <begin position="223"/>
        <end position="240"/>
    </location>
</feature>
<dbReference type="CDD" id="cd07981">
    <property type="entry name" value="HFD_TAF12"/>
    <property type="match status" value="1"/>
</dbReference>
<evidence type="ECO:0000256" key="1">
    <source>
        <dbReference type="ARBA" id="ARBA00004123"/>
    </source>
</evidence>
<dbReference type="GO" id="GO:0000124">
    <property type="term" value="C:SAGA complex"/>
    <property type="evidence" value="ECO:0007669"/>
    <property type="project" value="InterPro"/>
</dbReference>
<dbReference type="Gene3D" id="1.10.20.10">
    <property type="entry name" value="Histone, subunit A"/>
    <property type="match status" value="1"/>
</dbReference>
<keyword evidence="9" id="KW-1185">Reference proteome</keyword>
<keyword evidence="3" id="KW-0805">Transcription regulation</keyword>
<feature type="region of interest" description="Disordered" evidence="6">
    <location>
        <begin position="177"/>
        <end position="343"/>
    </location>
</feature>
<dbReference type="GO" id="GO:0046982">
    <property type="term" value="F:protein heterodimerization activity"/>
    <property type="evidence" value="ECO:0007669"/>
    <property type="project" value="InterPro"/>
</dbReference>
<dbReference type="Pfam" id="PF03847">
    <property type="entry name" value="TFIID_20kDa"/>
    <property type="match status" value="1"/>
</dbReference>
<dbReference type="AlphaFoldDB" id="A0A9D5HHK6"/>
<evidence type="ECO:0000256" key="2">
    <source>
        <dbReference type="ARBA" id="ARBA00007530"/>
    </source>
</evidence>
<dbReference type="InterPro" id="IPR003228">
    <property type="entry name" value="TFIID_TAF12_dom"/>
</dbReference>
<reference evidence="8" key="1">
    <citation type="submission" date="2021-03" db="EMBL/GenBank/DDBJ databases">
        <authorList>
            <person name="Li Z."/>
            <person name="Yang C."/>
        </authorList>
    </citation>
    <scope>NUCLEOTIDE SEQUENCE</scope>
    <source>
        <strain evidence="8">Dzin_1.0</strain>
        <tissue evidence="8">Leaf</tissue>
    </source>
</reference>
<feature type="compositionally biased region" description="Polar residues" evidence="6">
    <location>
        <begin position="248"/>
        <end position="266"/>
    </location>
</feature>
<dbReference type="Proteomes" id="UP001085076">
    <property type="component" value="Miscellaneous, Linkage group lg03"/>
</dbReference>
<gene>
    <name evidence="8" type="ORF">J5N97_012218</name>
</gene>
<evidence type="ECO:0000256" key="3">
    <source>
        <dbReference type="ARBA" id="ARBA00023015"/>
    </source>
</evidence>
<proteinExistence type="inferred from homology"/>
<name>A0A9D5HHK6_9LILI</name>
<dbReference type="GO" id="GO:0005669">
    <property type="term" value="C:transcription factor TFIID complex"/>
    <property type="evidence" value="ECO:0007669"/>
    <property type="project" value="InterPro"/>
</dbReference>
<feature type="domain" description="Transcription initiation factor TFIID subunit 12" evidence="7">
    <location>
        <begin position="400"/>
        <end position="467"/>
    </location>
</feature>
<dbReference type="PANTHER" id="PTHR12264">
    <property type="entry name" value="TRANSCRIPTION INITIATION FACTOR TFIID SUBUNIT 12"/>
    <property type="match status" value="1"/>
</dbReference>
<feature type="compositionally biased region" description="Pro residues" evidence="6">
    <location>
        <begin position="528"/>
        <end position="537"/>
    </location>
</feature>
<dbReference type="GO" id="GO:0003677">
    <property type="term" value="F:DNA binding"/>
    <property type="evidence" value="ECO:0007669"/>
    <property type="project" value="TreeGrafter"/>
</dbReference>
<dbReference type="InterPro" id="IPR009072">
    <property type="entry name" value="Histone-fold"/>
</dbReference>